<proteinExistence type="predicted"/>
<dbReference type="EMBL" id="CAJVPZ010039907">
    <property type="protein sequence ID" value="CAG8758446.1"/>
    <property type="molecule type" value="Genomic_DNA"/>
</dbReference>
<dbReference type="Proteomes" id="UP000789396">
    <property type="component" value="Unassembled WGS sequence"/>
</dbReference>
<gene>
    <name evidence="1" type="ORF">RFULGI_LOCUS14120</name>
</gene>
<protein>
    <submittedName>
        <fullName evidence="1">11094_t:CDS:1</fullName>
    </submittedName>
</protein>
<name>A0A9N9J0Q1_9GLOM</name>
<sequence length="85" mass="9739">MNDEPIGSNSDSKNDFEVEAIKDHNIMSSEILNNIIEQLKEEIKNDKYSKVKKAHLYTMLSYLYLVKHGQQRVEASIIVAEAAEK</sequence>
<dbReference type="OrthoDB" id="2472884at2759"/>
<reference evidence="1" key="1">
    <citation type="submission" date="2021-06" db="EMBL/GenBank/DDBJ databases">
        <authorList>
            <person name="Kallberg Y."/>
            <person name="Tangrot J."/>
            <person name="Rosling A."/>
        </authorList>
    </citation>
    <scope>NUCLEOTIDE SEQUENCE</scope>
    <source>
        <strain evidence="1">IN212</strain>
    </source>
</reference>
<comment type="caution">
    <text evidence="1">The sequence shown here is derived from an EMBL/GenBank/DDBJ whole genome shotgun (WGS) entry which is preliminary data.</text>
</comment>
<evidence type="ECO:0000313" key="1">
    <source>
        <dbReference type="EMBL" id="CAG8758446.1"/>
    </source>
</evidence>
<feature type="non-terminal residue" evidence="1">
    <location>
        <position position="85"/>
    </location>
</feature>
<keyword evidence="2" id="KW-1185">Reference proteome</keyword>
<organism evidence="1 2">
    <name type="scientific">Racocetra fulgida</name>
    <dbReference type="NCBI Taxonomy" id="60492"/>
    <lineage>
        <taxon>Eukaryota</taxon>
        <taxon>Fungi</taxon>
        <taxon>Fungi incertae sedis</taxon>
        <taxon>Mucoromycota</taxon>
        <taxon>Glomeromycotina</taxon>
        <taxon>Glomeromycetes</taxon>
        <taxon>Diversisporales</taxon>
        <taxon>Gigasporaceae</taxon>
        <taxon>Racocetra</taxon>
    </lineage>
</organism>
<dbReference type="AlphaFoldDB" id="A0A9N9J0Q1"/>
<accession>A0A9N9J0Q1</accession>
<evidence type="ECO:0000313" key="2">
    <source>
        <dbReference type="Proteomes" id="UP000789396"/>
    </source>
</evidence>